<dbReference type="GO" id="GO:0051607">
    <property type="term" value="P:defense response to virus"/>
    <property type="evidence" value="ECO:0007669"/>
    <property type="project" value="UniProtKB-KW"/>
</dbReference>
<keyword evidence="8" id="KW-0067">ATP-binding</keyword>
<evidence type="ECO:0000256" key="10">
    <source>
        <dbReference type="SAM" id="MobiDB-lite"/>
    </source>
</evidence>
<dbReference type="GO" id="GO:0046872">
    <property type="term" value="F:metal ion binding"/>
    <property type="evidence" value="ECO:0007669"/>
    <property type="project" value="UniProtKB-KW"/>
</dbReference>
<keyword evidence="7" id="KW-0347">Helicase</keyword>
<dbReference type="Pfam" id="PF00270">
    <property type="entry name" value="DEAD"/>
    <property type="match status" value="1"/>
</dbReference>
<dbReference type="Gene3D" id="3.40.50.300">
    <property type="entry name" value="P-loop containing nucleotide triphosphate hydrolases"/>
    <property type="match status" value="2"/>
</dbReference>
<dbReference type="GO" id="GO:0016787">
    <property type="term" value="F:hydrolase activity"/>
    <property type="evidence" value="ECO:0007669"/>
    <property type="project" value="UniProtKB-KW"/>
</dbReference>
<keyword evidence="4" id="KW-0479">Metal-binding</keyword>
<protein>
    <submittedName>
        <fullName evidence="13">Metal dependent phosphohydrolase</fullName>
    </submittedName>
</protein>
<dbReference type="InterPro" id="IPR038257">
    <property type="entry name" value="CRISPR-assoc_Cas3_HD_sf"/>
</dbReference>
<accession>M5UHX3</accession>
<evidence type="ECO:0000259" key="11">
    <source>
        <dbReference type="PROSITE" id="PS51192"/>
    </source>
</evidence>
<evidence type="ECO:0000256" key="7">
    <source>
        <dbReference type="ARBA" id="ARBA00022806"/>
    </source>
</evidence>
<sequence length="791" mass="89514">MEIRLTNVSSRRNLLCRLEQKGRLMKFYAHSIPGETDQTRWETMTEHEERVATRCKEFLARIDPSLEPWGEVLGRWHDLGKYQPDFQRRLTGEALQVEHAGAGAALAASRSPIHTIPMQFAIAGHHAGLANQITNDTKKLVSEPVTRSTLRERLIQNRDVARVVSKLAGLETLDLPLPELTTWLREERDSDSINRQIDVFTRVLFSALVDADRLATQWFYESSESEVSEEMRTEFESLKVLRDRFDGYVDSLRAEKHSRRSAINELRDLVLDSCRKKASSTGGIFSLTVPTGGGKTFSAMSFALNHAIHNELDRVIIVIPYTSIIRQNANVYRKAFAKPNEGLDLCNIIEHHSAIDTQQAKENNPEAEKRREQAVENWDAPVIVTTSVQFFETLFSDHPSQCRKLHRIANSVVILDEIQTIPPQYVIPITDMIRELSSRYKTSIVLSTATPPALKEHLGEVREIVDDPIGLAKHPAARRVQTEWRIENPTTYEELANELKTNGHQQSLAIVHRRADAANLAKMLPRNHRMHLSAQMCPEHRIQAVDEILRRVKEGEPCLAVTTQLIEAGVDLDMPIVYRALAGADSLAQAAGRCDREGKRTVASGYPAGKLIVFRPETKPPGQTLQDAADASLTMWNLKALEGSEFDVFDPDHCREYFQHFYGTKMLDQHHLQRERASLNFANVAALFEMIEDGWSFPVVVPWPFNEDGSHGEGRRRSEAFRESPNRETSRALQPYIVQVPKQAASILVEQGVIEVMFGSIGIPTDLFNPTWYSDEFGLTFDEGEMSFLQC</sequence>
<reference evidence="13 14" key="1">
    <citation type="journal article" date="2013" name="Mar. Genomics">
        <title>Expression of sulfatases in Rhodopirellula baltica and the diversity of sulfatases in the genus Rhodopirellula.</title>
        <authorList>
            <person name="Wegner C.E."/>
            <person name="Richter-Heitmann T."/>
            <person name="Klindworth A."/>
            <person name="Klockow C."/>
            <person name="Richter M."/>
            <person name="Achstetter T."/>
            <person name="Glockner F.O."/>
            <person name="Harder J."/>
        </authorList>
    </citation>
    <scope>NUCLEOTIDE SEQUENCE [LARGE SCALE GENOMIC DNA]</scope>
    <source>
        <strain evidence="13 14">SM41</strain>
    </source>
</reference>
<dbReference type="EMBL" id="ANOH01000092">
    <property type="protein sequence ID" value="EMI57446.1"/>
    <property type="molecule type" value="Genomic_DNA"/>
</dbReference>
<dbReference type="SUPFAM" id="SSF52540">
    <property type="entry name" value="P-loop containing nucleoside triphosphate hydrolases"/>
    <property type="match status" value="1"/>
</dbReference>
<dbReference type="PROSITE" id="PS51643">
    <property type="entry name" value="HD_CAS3"/>
    <property type="match status" value="1"/>
</dbReference>
<evidence type="ECO:0000256" key="6">
    <source>
        <dbReference type="ARBA" id="ARBA00022801"/>
    </source>
</evidence>
<evidence type="ECO:0000259" key="12">
    <source>
        <dbReference type="PROSITE" id="PS51643"/>
    </source>
</evidence>
<evidence type="ECO:0000256" key="4">
    <source>
        <dbReference type="ARBA" id="ARBA00022723"/>
    </source>
</evidence>
<dbReference type="PATRIC" id="fig|1263870.3.peg.1197"/>
<dbReference type="InterPro" id="IPR014001">
    <property type="entry name" value="Helicase_ATP-bd"/>
</dbReference>
<dbReference type="GO" id="GO:0004386">
    <property type="term" value="F:helicase activity"/>
    <property type="evidence" value="ECO:0007669"/>
    <property type="project" value="UniProtKB-KW"/>
</dbReference>
<evidence type="ECO:0000256" key="1">
    <source>
        <dbReference type="ARBA" id="ARBA00006847"/>
    </source>
</evidence>
<dbReference type="CDD" id="cd09641">
    <property type="entry name" value="Cas3''_I"/>
    <property type="match status" value="1"/>
</dbReference>
<evidence type="ECO:0000256" key="2">
    <source>
        <dbReference type="ARBA" id="ARBA00009046"/>
    </source>
</evidence>
<keyword evidence="9" id="KW-0051">Antiviral defense</keyword>
<dbReference type="CDD" id="cd17930">
    <property type="entry name" value="DEXHc_cas3"/>
    <property type="match status" value="1"/>
</dbReference>
<dbReference type="PROSITE" id="PS51192">
    <property type="entry name" value="HELICASE_ATP_BIND_1"/>
    <property type="match status" value="1"/>
</dbReference>
<dbReference type="SMART" id="SM00487">
    <property type="entry name" value="DEXDc"/>
    <property type="match status" value="1"/>
</dbReference>
<dbReference type="GO" id="GO:0004518">
    <property type="term" value="F:nuclease activity"/>
    <property type="evidence" value="ECO:0007669"/>
    <property type="project" value="UniProtKB-KW"/>
</dbReference>
<organism evidence="13 14">
    <name type="scientific">Rhodopirellula sallentina SM41</name>
    <dbReference type="NCBI Taxonomy" id="1263870"/>
    <lineage>
        <taxon>Bacteria</taxon>
        <taxon>Pseudomonadati</taxon>
        <taxon>Planctomycetota</taxon>
        <taxon>Planctomycetia</taxon>
        <taxon>Pirellulales</taxon>
        <taxon>Pirellulaceae</taxon>
        <taxon>Rhodopirellula</taxon>
    </lineage>
</organism>
<dbReference type="GO" id="GO:0003676">
    <property type="term" value="F:nucleic acid binding"/>
    <property type="evidence" value="ECO:0007669"/>
    <property type="project" value="InterPro"/>
</dbReference>
<feature type="region of interest" description="Disordered" evidence="10">
    <location>
        <begin position="708"/>
        <end position="727"/>
    </location>
</feature>
<evidence type="ECO:0000313" key="13">
    <source>
        <dbReference type="EMBL" id="EMI57446.1"/>
    </source>
</evidence>
<dbReference type="InterPro" id="IPR054712">
    <property type="entry name" value="Cas3-like_dom"/>
</dbReference>
<feature type="domain" description="Helicase ATP-binding" evidence="11">
    <location>
        <begin position="276"/>
        <end position="469"/>
    </location>
</feature>
<dbReference type="AlphaFoldDB" id="M5UHX3"/>
<dbReference type="NCBIfam" id="TIGR01587">
    <property type="entry name" value="cas3_core"/>
    <property type="match status" value="1"/>
</dbReference>
<evidence type="ECO:0000313" key="14">
    <source>
        <dbReference type="Proteomes" id="UP000011885"/>
    </source>
</evidence>
<dbReference type="InterPro" id="IPR006474">
    <property type="entry name" value="Helicase_Cas3_CRISPR-ass_core"/>
</dbReference>
<name>M5UHX3_9BACT</name>
<dbReference type="InterPro" id="IPR011545">
    <property type="entry name" value="DEAD/DEAH_box_helicase_dom"/>
</dbReference>
<dbReference type="GO" id="GO:0005524">
    <property type="term" value="F:ATP binding"/>
    <property type="evidence" value="ECO:0007669"/>
    <property type="project" value="UniProtKB-KW"/>
</dbReference>
<dbReference type="InterPro" id="IPR027417">
    <property type="entry name" value="P-loop_NTPase"/>
</dbReference>
<dbReference type="NCBIfam" id="TIGR01596">
    <property type="entry name" value="cas3_HD"/>
    <property type="match status" value="1"/>
</dbReference>
<comment type="caution">
    <text evidence="13">The sequence shown here is derived from an EMBL/GenBank/DDBJ whole genome shotgun (WGS) entry which is preliminary data.</text>
</comment>
<evidence type="ECO:0000256" key="9">
    <source>
        <dbReference type="ARBA" id="ARBA00023118"/>
    </source>
</evidence>
<proteinExistence type="inferred from homology"/>
<keyword evidence="14" id="KW-1185">Reference proteome</keyword>
<feature type="domain" description="HD Cas3-type" evidence="12">
    <location>
        <begin position="37"/>
        <end position="214"/>
    </location>
</feature>
<dbReference type="Pfam" id="PF22590">
    <property type="entry name" value="Cas3-like_C_2"/>
    <property type="match status" value="1"/>
</dbReference>
<evidence type="ECO:0000256" key="8">
    <source>
        <dbReference type="ARBA" id="ARBA00022840"/>
    </source>
</evidence>
<evidence type="ECO:0000256" key="3">
    <source>
        <dbReference type="ARBA" id="ARBA00022722"/>
    </source>
</evidence>
<gene>
    <name evidence="13" type="ORF">RSSM_01106</name>
</gene>
<keyword evidence="3" id="KW-0540">Nuclease</keyword>
<keyword evidence="6 13" id="KW-0378">Hydrolase</keyword>
<dbReference type="Gene3D" id="1.10.3210.30">
    <property type="match status" value="1"/>
</dbReference>
<comment type="similarity">
    <text evidence="1">In the N-terminal section; belongs to the CRISPR-associated nuclease Cas3-HD family.</text>
</comment>
<dbReference type="Proteomes" id="UP000011885">
    <property type="component" value="Unassembled WGS sequence"/>
</dbReference>
<evidence type="ECO:0000256" key="5">
    <source>
        <dbReference type="ARBA" id="ARBA00022741"/>
    </source>
</evidence>
<dbReference type="InterPro" id="IPR006483">
    <property type="entry name" value="CRISPR-assoc_Cas3_HD"/>
</dbReference>
<keyword evidence="5" id="KW-0547">Nucleotide-binding</keyword>
<comment type="similarity">
    <text evidence="2">In the central section; belongs to the CRISPR-associated helicase Cas3 family.</text>
</comment>